<keyword evidence="2" id="KW-1185">Reference proteome</keyword>
<dbReference type="RefSeq" id="WP_111348608.1">
    <property type="nucleotide sequence ID" value="NZ_QHHQ01000004.1"/>
</dbReference>
<dbReference type="EMBL" id="QHHQ01000004">
    <property type="protein sequence ID" value="RAI00055.1"/>
    <property type="molecule type" value="Genomic_DNA"/>
</dbReference>
<gene>
    <name evidence="1" type="ORF">DLJ53_20235</name>
</gene>
<dbReference type="Proteomes" id="UP000249590">
    <property type="component" value="Unassembled WGS sequence"/>
</dbReference>
<evidence type="ECO:0000313" key="1">
    <source>
        <dbReference type="EMBL" id="RAI00055.1"/>
    </source>
</evidence>
<dbReference type="AlphaFoldDB" id="A0A8B2NKA6"/>
<comment type="caution">
    <text evidence="1">The sequence shown here is derived from an EMBL/GenBank/DDBJ whole genome shotgun (WGS) entry which is preliminary data.</text>
</comment>
<dbReference type="OrthoDB" id="7739965at2"/>
<organism evidence="1 2">
    <name type="scientific">Acuticoccus sediminis</name>
    <dbReference type="NCBI Taxonomy" id="2184697"/>
    <lineage>
        <taxon>Bacteria</taxon>
        <taxon>Pseudomonadati</taxon>
        <taxon>Pseudomonadota</taxon>
        <taxon>Alphaproteobacteria</taxon>
        <taxon>Hyphomicrobiales</taxon>
        <taxon>Amorphaceae</taxon>
        <taxon>Acuticoccus</taxon>
    </lineage>
</organism>
<sequence length="406" mass="44642">MSAADALSFDHFTSIAPVGIEAQVDKLATWHHAHGRPVFTVNHAREFDSFAGVLPPWIVPVEVDFERAYGRDYLPLRALHCGISRAAHPRHEHIVFTNSDIKVRGRDDVAALLASGADLTFASRNDVAPDGTERGVYTDGFDVFAFRRSALGVLDRDDLRLGMPWWDYMVPLFAILAGHAVRRLDDGVFPHVTHTQRWSEVAYQDIGTRCLLDMAPDLIDETDITGARITTFARFTNDILNSEALGEPGGSLTGDLRADIRRGIRNIFRDPEDDGERAEYRPSRELIGPNADGTGVEFAAKAPATLEPVGTAWQLSRNGAPYGGVGRIMADVKRGGRYEVELTVSAVGKKLNVTIFGVRTTLDRPQVFRKSVFAPRETLTIALDPAEDSRGTATITGLRLRRIATA</sequence>
<name>A0A8B2NKA6_9HYPH</name>
<protein>
    <submittedName>
        <fullName evidence="1">Uncharacterized protein</fullName>
    </submittedName>
</protein>
<accession>A0A8B2NKA6</accession>
<reference evidence="1 2" key="1">
    <citation type="submission" date="2018-05" db="EMBL/GenBank/DDBJ databases">
        <title>Acuticoccus sediminis sp. nov., isolated from deep-sea sediment of Indian Ocean.</title>
        <authorList>
            <person name="Liu X."/>
            <person name="Lai Q."/>
            <person name="Du Y."/>
            <person name="Sun F."/>
            <person name="Zhang X."/>
            <person name="Wang S."/>
            <person name="Shao Z."/>
        </authorList>
    </citation>
    <scope>NUCLEOTIDE SEQUENCE [LARGE SCALE GENOMIC DNA]</scope>
    <source>
        <strain evidence="1 2">PTG4-2</strain>
    </source>
</reference>
<proteinExistence type="predicted"/>
<evidence type="ECO:0000313" key="2">
    <source>
        <dbReference type="Proteomes" id="UP000249590"/>
    </source>
</evidence>